<protein>
    <submittedName>
        <fullName evidence="2">Glycerophosphodiester phosphodiesterase</fullName>
    </submittedName>
</protein>
<dbReference type="Gene3D" id="3.20.20.190">
    <property type="entry name" value="Phosphatidylinositol (PI) phosphodiesterase"/>
    <property type="match status" value="1"/>
</dbReference>
<dbReference type="CDD" id="cd08556">
    <property type="entry name" value="GDPD"/>
    <property type="match status" value="1"/>
</dbReference>
<evidence type="ECO:0000313" key="2">
    <source>
        <dbReference type="EMBL" id="UTW08403.1"/>
    </source>
</evidence>
<dbReference type="InterPro" id="IPR017946">
    <property type="entry name" value="PLC-like_Pdiesterase_TIM-brl"/>
</dbReference>
<name>A0ABY5H9W5_9PSED</name>
<keyword evidence="3" id="KW-1185">Reference proteome</keyword>
<proteinExistence type="predicted"/>
<gene>
    <name evidence="2" type="ORF">KDW96_03500</name>
</gene>
<dbReference type="PANTHER" id="PTHR46211:SF1">
    <property type="entry name" value="GLYCEROPHOSPHODIESTER PHOSPHODIESTERASE, CYTOPLASMIC"/>
    <property type="match status" value="1"/>
</dbReference>
<dbReference type="EMBL" id="CP073346">
    <property type="protein sequence ID" value="UTW08403.1"/>
    <property type="molecule type" value="Genomic_DNA"/>
</dbReference>
<dbReference type="InterPro" id="IPR030395">
    <property type="entry name" value="GP_PDE_dom"/>
</dbReference>
<feature type="domain" description="GP-PDE" evidence="1">
    <location>
        <begin position="2"/>
        <end position="237"/>
    </location>
</feature>
<dbReference type="Proteomes" id="UP001059672">
    <property type="component" value="Chromosome"/>
</dbReference>
<evidence type="ECO:0000313" key="3">
    <source>
        <dbReference type="Proteomes" id="UP001059672"/>
    </source>
</evidence>
<dbReference type="PROSITE" id="PS50007">
    <property type="entry name" value="PIPLC_X_DOMAIN"/>
    <property type="match status" value="1"/>
</dbReference>
<dbReference type="PROSITE" id="PS51704">
    <property type="entry name" value="GP_PDE"/>
    <property type="match status" value="1"/>
</dbReference>
<dbReference type="Pfam" id="PF03009">
    <property type="entry name" value="GDPD"/>
    <property type="match status" value="1"/>
</dbReference>
<organism evidence="2 3">
    <name type="scientific">Pseudomonas benzenivorans</name>
    <dbReference type="NCBI Taxonomy" id="556533"/>
    <lineage>
        <taxon>Bacteria</taxon>
        <taxon>Pseudomonadati</taxon>
        <taxon>Pseudomonadota</taxon>
        <taxon>Gammaproteobacteria</taxon>
        <taxon>Pseudomonadales</taxon>
        <taxon>Pseudomonadaceae</taxon>
        <taxon>Pseudomonas</taxon>
    </lineage>
</organism>
<dbReference type="PANTHER" id="PTHR46211">
    <property type="entry name" value="GLYCEROPHOSPHORYL DIESTER PHOSPHODIESTERASE"/>
    <property type="match status" value="1"/>
</dbReference>
<dbReference type="SUPFAM" id="SSF51695">
    <property type="entry name" value="PLC-like phosphodiesterases"/>
    <property type="match status" value="1"/>
</dbReference>
<sequence>MTLIYGHRGAKGEAPENTLASFQTCLDHGVRRCELDLHLSRDGELMVIHDPTLKRTTGHRGKVVEHDAADLVRYDARTCGPEWRTPCPIPRLSELFEQCDFEHWQLEVKSASKVRAARMAKGIAELAKHHGLTDRISVTSSSREVLRAMQNLHPEISRGLVAEHAWLDPLKVAQHYGCDLLALDWTLCSPERLSKAQKAGLHVSVWTVNDAALMRRLADFGVDSLITDFPGRAVATLWR</sequence>
<reference evidence="2" key="1">
    <citation type="submission" date="2021-04" db="EMBL/GenBank/DDBJ databases">
        <title>Oceanospirillales bacteria with DddD are important DMSP degraders in coastal seawater.</title>
        <authorList>
            <person name="Liu J."/>
        </authorList>
    </citation>
    <scope>NUCLEOTIDE SEQUENCE</scope>
    <source>
        <strain evidence="2">D13-4</strain>
    </source>
</reference>
<evidence type="ECO:0000259" key="1">
    <source>
        <dbReference type="PROSITE" id="PS51704"/>
    </source>
</evidence>
<dbReference type="RefSeq" id="WP_255839032.1">
    <property type="nucleotide sequence ID" value="NZ_CP073346.1"/>
</dbReference>
<accession>A0ABY5H9W5</accession>